<evidence type="ECO:0000256" key="1">
    <source>
        <dbReference type="ARBA" id="ARBA00004651"/>
    </source>
</evidence>
<dbReference type="SUPFAM" id="SSF52540">
    <property type="entry name" value="P-loop containing nucleoside triphosphate hydrolases"/>
    <property type="match status" value="1"/>
</dbReference>
<keyword evidence="4" id="KW-0547">Nucleotide-binding</keyword>
<keyword evidence="12" id="KW-1185">Reference proteome</keyword>
<dbReference type="FunFam" id="3.40.50.300:FF:000287">
    <property type="entry name" value="Multidrug ABC transporter ATP-binding protein"/>
    <property type="match status" value="1"/>
</dbReference>
<dbReference type="PROSITE" id="PS50893">
    <property type="entry name" value="ABC_TRANSPORTER_2"/>
    <property type="match status" value="1"/>
</dbReference>
<dbReference type="InterPro" id="IPR011527">
    <property type="entry name" value="ABC1_TM_dom"/>
</dbReference>
<dbReference type="InterPro" id="IPR003439">
    <property type="entry name" value="ABC_transporter-like_ATP-bd"/>
</dbReference>
<dbReference type="Pfam" id="PF00005">
    <property type="entry name" value="ABC_tran"/>
    <property type="match status" value="1"/>
</dbReference>
<dbReference type="GO" id="GO:0140359">
    <property type="term" value="F:ABC-type transporter activity"/>
    <property type="evidence" value="ECO:0007669"/>
    <property type="project" value="InterPro"/>
</dbReference>
<keyword evidence="3 8" id="KW-0812">Transmembrane</keyword>
<feature type="domain" description="ABC transmembrane type-1" evidence="10">
    <location>
        <begin position="43"/>
        <end position="302"/>
    </location>
</feature>
<protein>
    <submittedName>
        <fullName evidence="11">ABC transporter ATP-binding protein</fullName>
    </submittedName>
</protein>
<gene>
    <name evidence="11" type="ORF">HRQ91_11365</name>
</gene>
<dbReference type="EMBL" id="CP054142">
    <property type="protein sequence ID" value="QTQ15007.1"/>
    <property type="molecule type" value="Genomic_DNA"/>
</dbReference>
<dbReference type="SMART" id="SM00382">
    <property type="entry name" value="AAA"/>
    <property type="match status" value="1"/>
</dbReference>
<evidence type="ECO:0000256" key="4">
    <source>
        <dbReference type="ARBA" id="ARBA00022741"/>
    </source>
</evidence>
<dbReference type="GO" id="GO:0005524">
    <property type="term" value="F:ATP binding"/>
    <property type="evidence" value="ECO:0007669"/>
    <property type="project" value="UniProtKB-KW"/>
</dbReference>
<evidence type="ECO:0000256" key="7">
    <source>
        <dbReference type="ARBA" id="ARBA00023136"/>
    </source>
</evidence>
<dbReference type="PROSITE" id="PS00211">
    <property type="entry name" value="ABC_TRANSPORTER_1"/>
    <property type="match status" value="1"/>
</dbReference>
<dbReference type="PROSITE" id="PS50929">
    <property type="entry name" value="ABC_TM1F"/>
    <property type="match status" value="1"/>
</dbReference>
<dbReference type="InterPro" id="IPR017871">
    <property type="entry name" value="ABC_transporter-like_CS"/>
</dbReference>
<evidence type="ECO:0000256" key="3">
    <source>
        <dbReference type="ARBA" id="ARBA00022692"/>
    </source>
</evidence>
<dbReference type="KEGG" id="tpav:HRQ91_11365"/>
<evidence type="ECO:0000256" key="2">
    <source>
        <dbReference type="ARBA" id="ARBA00022448"/>
    </source>
</evidence>
<dbReference type="Gene3D" id="3.40.50.300">
    <property type="entry name" value="P-loop containing nucleotide triphosphate hydrolases"/>
    <property type="match status" value="1"/>
</dbReference>
<feature type="transmembrane region" description="Helical" evidence="8">
    <location>
        <begin position="20"/>
        <end position="45"/>
    </location>
</feature>
<dbReference type="GO" id="GO:0016887">
    <property type="term" value="F:ATP hydrolysis activity"/>
    <property type="evidence" value="ECO:0007669"/>
    <property type="project" value="InterPro"/>
</dbReference>
<evidence type="ECO:0000313" key="11">
    <source>
        <dbReference type="EMBL" id="QTQ15007.1"/>
    </source>
</evidence>
<feature type="transmembrane region" description="Helical" evidence="8">
    <location>
        <begin position="57"/>
        <end position="75"/>
    </location>
</feature>
<dbReference type="PANTHER" id="PTHR24221:SF397">
    <property type="entry name" value="ABC TRANSPORTER, ATP-BINDING TRANSMEMBRANE PROTEIN"/>
    <property type="match status" value="1"/>
</dbReference>
<dbReference type="GO" id="GO:0034040">
    <property type="term" value="F:ATPase-coupled lipid transmembrane transporter activity"/>
    <property type="evidence" value="ECO:0007669"/>
    <property type="project" value="TreeGrafter"/>
</dbReference>
<evidence type="ECO:0000256" key="8">
    <source>
        <dbReference type="SAM" id="Phobius"/>
    </source>
</evidence>
<feature type="transmembrane region" description="Helical" evidence="8">
    <location>
        <begin position="163"/>
        <end position="183"/>
    </location>
</feature>
<dbReference type="GO" id="GO:0005886">
    <property type="term" value="C:plasma membrane"/>
    <property type="evidence" value="ECO:0007669"/>
    <property type="project" value="UniProtKB-SubCell"/>
</dbReference>
<accession>A0A975F5W1</accession>
<dbReference type="Pfam" id="PF00664">
    <property type="entry name" value="ABC_membrane"/>
    <property type="match status" value="1"/>
</dbReference>
<dbReference type="RefSeq" id="WP_210119637.1">
    <property type="nucleotide sequence ID" value="NZ_CP054142.1"/>
</dbReference>
<keyword evidence="6 8" id="KW-1133">Transmembrane helix</keyword>
<reference evidence="11 12" key="1">
    <citation type="journal article" date="2021" name="Microbiol. Resour. Announc.">
        <title>Complete Genome Sequences of Three Human Oral Treponema parvum Isolates.</title>
        <authorList>
            <person name="Zeng H."/>
            <person name="Watt R.M."/>
        </authorList>
    </citation>
    <scope>NUCLEOTIDE SEQUENCE [LARGE SCALE GENOMIC DNA]</scope>
    <source>
        <strain evidence="11 12">ATCC 700770</strain>
    </source>
</reference>
<dbReference type="Gene3D" id="1.20.1560.10">
    <property type="entry name" value="ABC transporter type 1, transmembrane domain"/>
    <property type="match status" value="1"/>
</dbReference>
<sequence>MLQRFFALSDAGTRNLRSAITFGTIINLFLMVPLGLSLYVLRYFLARIMQLGFQAPNVWAVSAAALAMIAVLFILEKLKYGKTYNSAYEEAANVRISLAESLRKLPLSYFGRRDLSYLTSTLLNDVTLIEESLSHAVPELFGGIISILIAAALLAFLDWRMTIALFIFAFAGFFIIVAARSVLDKKAKQAFAQKDLIYDSLQQMIDNIKVLKSSDKKAVYVQKLKNDITESTYITLKAEAVGGAFIFGSAAIVRFGFPLVISYGAYLLAHGRIELLTYIVFLLVACRIFDPLTTVFMMLGEFFLMMIAVERKQAIVNYPKQTGSETFKPNGYDIRYDNVSFSYNESNGGESAGGGANIPDGADENTVSGISFTAKQGEITALVGHSGCGKSTIARLAARFWDASSGTVSVGGVDVSTVDPETLLAAFSIVFQDVVLFNDTVYNNILIGNRNATREQVLAAAKAAQCDSFIEKLPQGYDTEIGENGYTLSGGERQRLSIARALLKDAPIILLDEATAALDPENETLIQHAIGTLIKGKTVIVIAHRLRTVENADKIIVLNKGMIAETGTHSELMEKDGIYRQMYRLQRESEQWSA</sequence>
<evidence type="ECO:0000313" key="12">
    <source>
        <dbReference type="Proteomes" id="UP000671908"/>
    </source>
</evidence>
<dbReference type="AlphaFoldDB" id="A0A975F5W1"/>
<name>A0A975F5W1_9SPIR</name>
<feature type="transmembrane region" description="Helical" evidence="8">
    <location>
        <begin position="275"/>
        <end position="304"/>
    </location>
</feature>
<dbReference type="InterPro" id="IPR027417">
    <property type="entry name" value="P-loop_NTPase"/>
</dbReference>
<keyword evidence="7 8" id="KW-0472">Membrane</keyword>
<dbReference type="InterPro" id="IPR039421">
    <property type="entry name" value="Type_1_exporter"/>
</dbReference>
<keyword evidence="5 11" id="KW-0067">ATP-binding</keyword>
<dbReference type="Proteomes" id="UP000671908">
    <property type="component" value="Chromosome"/>
</dbReference>
<dbReference type="PANTHER" id="PTHR24221">
    <property type="entry name" value="ATP-BINDING CASSETTE SUB-FAMILY B"/>
    <property type="match status" value="1"/>
</dbReference>
<dbReference type="SUPFAM" id="SSF90123">
    <property type="entry name" value="ABC transporter transmembrane region"/>
    <property type="match status" value="1"/>
</dbReference>
<dbReference type="InterPro" id="IPR036640">
    <property type="entry name" value="ABC1_TM_sf"/>
</dbReference>
<evidence type="ECO:0000259" key="9">
    <source>
        <dbReference type="PROSITE" id="PS50893"/>
    </source>
</evidence>
<proteinExistence type="predicted"/>
<feature type="domain" description="ABC transporter" evidence="9">
    <location>
        <begin position="334"/>
        <end position="585"/>
    </location>
</feature>
<organism evidence="11 12">
    <name type="scientific">Treponema parvum</name>
    <dbReference type="NCBI Taxonomy" id="138851"/>
    <lineage>
        <taxon>Bacteria</taxon>
        <taxon>Pseudomonadati</taxon>
        <taxon>Spirochaetota</taxon>
        <taxon>Spirochaetia</taxon>
        <taxon>Spirochaetales</taxon>
        <taxon>Treponemataceae</taxon>
        <taxon>Treponema</taxon>
    </lineage>
</organism>
<keyword evidence="2" id="KW-0813">Transport</keyword>
<evidence type="ECO:0000259" key="10">
    <source>
        <dbReference type="PROSITE" id="PS50929"/>
    </source>
</evidence>
<feature type="transmembrane region" description="Helical" evidence="8">
    <location>
        <begin position="140"/>
        <end position="157"/>
    </location>
</feature>
<comment type="subcellular location">
    <subcellularLocation>
        <location evidence="1">Cell membrane</location>
        <topology evidence="1">Multi-pass membrane protein</topology>
    </subcellularLocation>
</comment>
<evidence type="ECO:0000256" key="6">
    <source>
        <dbReference type="ARBA" id="ARBA00022989"/>
    </source>
</evidence>
<evidence type="ECO:0000256" key="5">
    <source>
        <dbReference type="ARBA" id="ARBA00022840"/>
    </source>
</evidence>
<feature type="transmembrane region" description="Helical" evidence="8">
    <location>
        <begin position="244"/>
        <end position="269"/>
    </location>
</feature>
<dbReference type="InterPro" id="IPR003593">
    <property type="entry name" value="AAA+_ATPase"/>
</dbReference>